<dbReference type="EMBL" id="AOHZ01000111">
    <property type="protein sequence ID" value="ELY48561.1"/>
    <property type="molecule type" value="Genomic_DNA"/>
</dbReference>
<dbReference type="AlphaFoldDB" id="L9WH53"/>
<feature type="domain" description="UspA" evidence="2">
    <location>
        <begin position="2"/>
        <end position="138"/>
    </location>
</feature>
<sequence length="138" mass="14967">MHVLVPIDDSEPAHAAVEYALEQYPNAEITALHVVDPSMSVYHGDSSHSMQRLLALEEENAATLFEDVEAIAAEYDASITTETTLGMPIDGIVEYAEDHDVDSIVIGSHRRSGVSRVLLGSVAEQVVRRAPMPVTVAR</sequence>
<dbReference type="InterPro" id="IPR014729">
    <property type="entry name" value="Rossmann-like_a/b/a_fold"/>
</dbReference>
<organism evidence="3 4">
    <name type="scientific">Natronolimnohabitans innermongolicus JCM 12255</name>
    <dbReference type="NCBI Taxonomy" id="1227499"/>
    <lineage>
        <taxon>Archaea</taxon>
        <taxon>Methanobacteriati</taxon>
        <taxon>Methanobacteriota</taxon>
        <taxon>Stenosarchaea group</taxon>
        <taxon>Halobacteria</taxon>
        <taxon>Halobacteriales</taxon>
        <taxon>Natrialbaceae</taxon>
        <taxon>Natronolimnohabitans</taxon>
    </lineage>
</organism>
<dbReference type="Gene3D" id="3.40.50.620">
    <property type="entry name" value="HUPs"/>
    <property type="match status" value="1"/>
</dbReference>
<dbReference type="OrthoDB" id="105697at2157"/>
<dbReference type="PRINTS" id="PR01438">
    <property type="entry name" value="UNVRSLSTRESS"/>
</dbReference>
<comment type="similarity">
    <text evidence="1">Belongs to the universal stress protein A family.</text>
</comment>
<evidence type="ECO:0000256" key="1">
    <source>
        <dbReference type="ARBA" id="ARBA00008791"/>
    </source>
</evidence>
<comment type="caution">
    <text evidence="3">The sequence shown here is derived from an EMBL/GenBank/DDBJ whole genome shotgun (WGS) entry which is preliminary data.</text>
</comment>
<dbReference type="SUPFAM" id="SSF52402">
    <property type="entry name" value="Adenine nucleotide alpha hydrolases-like"/>
    <property type="match status" value="1"/>
</dbReference>
<dbReference type="PATRIC" id="fig|1227499.3.peg.4529"/>
<dbReference type="eggNOG" id="arCOG02053">
    <property type="taxonomic scope" value="Archaea"/>
</dbReference>
<dbReference type="InterPro" id="IPR006015">
    <property type="entry name" value="Universal_stress_UspA"/>
</dbReference>
<accession>L9WH53</accession>
<name>L9WH53_9EURY</name>
<dbReference type="Proteomes" id="UP000011602">
    <property type="component" value="Unassembled WGS sequence"/>
</dbReference>
<dbReference type="PANTHER" id="PTHR46268:SF24">
    <property type="entry name" value="UNIVERSAL STRESS PROTEIN"/>
    <property type="match status" value="1"/>
</dbReference>
<dbReference type="CDD" id="cd00293">
    <property type="entry name" value="USP-like"/>
    <property type="match status" value="1"/>
</dbReference>
<keyword evidence="4" id="KW-1185">Reference proteome</keyword>
<dbReference type="InterPro" id="IPR006016">
    <property type="entry name" value="UspA"/>
</dbReference>
<reference evidence="3 4" key="1">
    <citation type="journal article" date="2014" name="PLoS Genet.">
        <title>Phylogenetically driven sequencing of extremely halophilic archaea reveals strategies for static and dynamic osmo-response.</title>
        <authorList>
            <person name="Becker E.A."/>
            <person name="Seitzer P.M."/>
            <person name="Tritt A."/>
            <person name="Larsen D."/>
            <person name="Krusor M."/>
            <person name="Yao A.I."/>
            <person name="Wu D."/>
            <person name="Madern D."/>
            <person name="Eisen J.A."/>
            <person name="Darling A.E."/>
            <person name="Facciotti M.T."/>
        </authorList>
    </citation>
    <scope>NUCLEOTIDE SEQUENCE [LARGE SCALE GENOMIC DNA]</scope>
    <source>
        <strain evidence="3 4">JCM 12255</strain>
    </source>
</reference>
<dbReference type="Pfam" id="PF00582">
    <property type="entry name" value="Usp"/>
    <property type="match status" value="1"/>
</dbReference>
<evidence type="ECO:0000313" key="4">
    <source>
        <dbReference type="Proteomes" id="UP000011602"/>
    </source>
</evidence>
<protein>
    <submittedName>
        <fullName evidence="3">UspA domain-containing protein</fullName>
    </submittedName>
</protein>
<dbReference type="RefSeq" id="WP_007261653.1">
    <property type="nucleotide sequence ID" value="NZ_AOHZ01000111.1"/>
</dbReference>
<dbReference type="PANTHER" id="PTHR46268">
    <property type="entry name" value="STRESS RESPONSE PROTEIN NHAX"/>
    <property type="match status" value="1"/>
</dbReference>
<evidence type="ECO:0000259" key="2">
    <source>
        <dbReference type="Pfam" id="PF00582"/>
    </source>
</evidence>
<dbReference type="STRING" id="1227499.C493_22046"/>
<proteinExistence type="inferred from homology"/>
<gene>
    <name evidence="3" type="ORF">C493_22046</name>
</gene>
<evidence type="ECO:0000313" key="3">
    <source>
        <dbReference type="EMBL" id="ELY48561.1"/>
    </source>
</evidence>